<keyword evidence="2" id="KW-1185">Reference proteome</keyword>
<name>A0A8S3PN21_MYTED</name>
<evidence type="ECO:0000313" key="2">
    <source>
        <dbReference type="Proteomes" id="UP000683360"/>
    </source>
</evidence>
<dbReference type="AlphaFoldDB" id="A0A8S3PN21"/>
<reference evidence="1" key="1">
    <citation type="submission" date="2021-03" db="EMBL/GenBank/DDBJ databases">
        <authorList>
            <person name="Bekaert M."/>
        </authorList>
    </citation>
    <scope>NUCLEOTIDE SEQUENCE</scope>
</reference>
<dbReference type="SUPFAM" id="SSF50969">
    <property type="entry name" value="YVTN repeat-like/Quinoprotein amine dehydrogenase"/>
    <property type="match status" value="1"/>
</dbReference>
<comment type="caution">
    <text evidence="1">The sequence shown here is derived from an EMBL/GenBank/DDBJ whole genome shotgun (WGS) entry which is preliminary data.</text>
</comment>
<organism evidence="1 2">
    <name type="scientific">Mytilus edulis</name>
    <name type="common">Blue mussel</name>
    <dbReference type="NCBI Taxonomy" id="6550"/>
    <lineage>
        <taxon>Eukaryota</taxon>
        <taxon>Metazoa</taxon>
        <taxon>Spiralia</taxon>
        <taxon>Lophotrochozoa</taxon>
        <taxon>Mollusca</taxon>
        <taxon>Bivalvia</taxon>
        <taxon>Autobranchia</taxon>
        <taxon>Pteriomorphia</taxon>
        <taxon>Mytilida</taxon>
        <taxon>Mytiloidea</taxon>
        <taxon>Mytilidae</taxon>
        <taxon>Mytilinae</taxon>
        <taxon>Mytilus</taxon>
    </lineage>
</organism>
<dbReference type="EMBL" id="CAJPWZ010000072">
    <property type="protein sequence ID" value="CAG2185217.1"/>
    <property type="molecule type" value="Genomic_DNA"/>
</dbReference>
<dbReference type="OrthoDB" id="6052674at2759"/>
<dbReference type="InterPro" id="IPR011044">
    <property type="entry name" value="Quino_amine_DH_bsu"/>
</dbReference>
<proteinExistence type="predicted"/>
<sequence>MKECVHLDLLHSNKREHNYRRIIYIYKMDREDKRRYFIVGSVILEIVTPMFQQRLEKEYKKRGFPTFQAFLNSDSVIHILFHLRHRNVWCCVDKKSCSNHDELPLVYDECGIFYTPKKDIGSNHSCHCQYTANSVELEELDYSLAGLILLNCFALGKDENAISSLRQFKSDYLCHNTCGSMDKEEFDTLWDDLQDDVLRLDPSKQDELIQIQERPLDDRLRVRYCKILLGIIKPNEVDNREPERCPIQDLCSTLLELRNLIVSMDTRLRSTTSTNNEPNKALGGVRCQSHTDSSLRKQYQLGQDIFCAHSELDLTKILNDEQTDDISDAVIMDDGKLVICLWNTKKLLICNVDGSHPEIIQCMGQPVKITAVNDSTVAVIFMEMPLVVYTYDINARQLLRTITVPDMHHMSSVTTIENKLLIGGDQGLWTTDPDTEKTPQKLPIECQPVTVHACGDRIFYNETTNENILNCYTTAGHEIFTTALQSSATSVFTLQDGSLYVSCRDGTIQHVSSDGEWYTTVTTEELTSLKGLNDPRYNQKQKKLITFNEPTGFVHIFNQM</sequence>
<evidence type="ECO:0000313" key="1">
    <source>
        <dbReference type="EMBL" id="CAG2185217.1"/>
    </source>
</evidence>
<protein>
    <recommendedName>
        <fullName evidence="3">DZIP3-like HEPN domain-containing protein</fullName>
    </recommendedName>
</protein>
<dbReference type="Proteomes" id="UP000683360">
    <property type="component" value="Unassembled WGS sequence"/>
</dbReference>
<gene>
    <name evidence="1" type="ORF">MEDL_824</name>
</gene>
<accession>A0A8S3PN21</accession>
<evidence type="ECO:0008006" key="3">
    <source>
        <dbReference type="Google" id="ProtNLM"/>
    </source>
</evidence>